<gene>
    <name evidence="1" type="ORF">BDU57DRAFT_521861</name>
</gene>
<organism evidence="1 2">
    <name type="scientific">Ampelomyces quisqualis</name>
    <name type="common">Powdery mildew agent</name>
    <dbReference type="NCBI Taxonomy" id="50730"/>
    <lineage>
        <taxon>Eukaryota</taxon>
        <taxon>Fungi</taxon>
        <taxon>Dikarya</taxon>
        <taxon>Ascomycota</taxon>
        <taxon>Pezizomycotina</taxon>
        <taxon>Dothideomycetes</taxon>
        <taxon>Pleosporomycetidae</taxon>
        <taxon>Pleosporales</taxon>
        <taxon>Pleosporineae</taxon>
        <taxon>Phaeosphaeriaceae</taxon>
        <taxon>Ampelomyces</taxon>
    </lineage>
</organism>
<evidence type="ECO:0000313" key="1">
    <source>
        <dbReference type="EMBL" id="KAF1913149.1"/>
    </source>
</evidence>
<name>A0A6A5QCQ1_AMPQU</name>
<dbReference type="Proteomes" id="UP000800096">
    <property type="component" value="Unassembled WGS sequence"/>
</dbReference>
<sequence>MHDIKVAPDLFIFSRACRSWRLCICGCGLVMVAQRRWLERKSPCLAPAFAECAFVKASRGVDLWRASAVAFS</sequence>
<evidence type="ECO:0000313" key="2">
    <source>
        <dbReference type="Proteomes" id="UP000800096"/>
    </source>
</evidence>
<proteinExistence type="predicted"/>
<dbReference type="AlphaFoldDB" id="A0A6A5QCQ1"/>
<keyword evidence="2" id="KW-1185">Reference proteome</keyword>
<protein>
    <submittedName>
        <fullName evidence="1">Uncharacterized protein</fullName>
    </submittedName>
</protein>
<dbReference type="EMBL" id="ML979139">
    <property type="protein sequence ID" value="KAF1913149.1"/>
    <property type="molecule type" value="Genomic_DNA"/>
</dbReference>
<accession>A0A6A5QCQ1</accession>
<reference evidence="1" key="1">
    <citation type="journal article" date="2020" name="Stud. Mycol.">
        <title>101 Dothideomycetes genomes: a test case for predicting lifestyles and emergence of pathogens.</title>
        <authorList>
            <person name="Haridas S."/>
            <person name="Albert R."/>
            <person name="Binder M."/>
            <person name="Bloem J."/>
            <person name="Labutti K."/>
            <person name="Salamov A."/>
            <person name="Andreopoulos B."/>
            <person name="Baker S."/>
            <person name="Barry K."/>
            <person name="Bills G."/>
            <person name="Bluhm B."/>
            <person name="Cannon C."/>
            <person name="Castanera R."/>
            <person name="Culley D."/>
            <person name="Daum C."/>
            <person name="Ezra D."/>
            <person name="Gonzalez J."/>
            <person name="Henrissat B."/>
            <person name="Kuo A."/>
            <person name="Liang C."/>
            <person name="Lipzen A."/>
            <person name="Lutzoni F."/>
            <person name="Magnuson J."/>
            <person name="Mondo S."/>
            <person name="Nolan M."/>
            <person name="Ohm R."/>
            <person name="Pangilinan J."/>
            <person name="Park H.-J."/>
            <person name="Ramirez L."/>
            <person name="Alfaro M."/>
            <person name="Sun H."/>
            <person name="Tritt A."/>
            <person name="Yoshinaga Y."/>
            <person name="Zwiers L.-H."/>
            <person name="Turgeon B."/>
            <person name="Goodwin S."/>
            <person name="Spatafora J."/>
            <person name="Crous P."/>
            <person name="Grigoriev I."/>
        </authorList>
    </citation>
    <scope>NUCLEOTIDE SEQUENCE</scope>
    <source>
        <strain evidence="1">HMLAC05119</strain>
    </source>
</reference>